<evidence type="ECO:0000256" key="2">
    <source>
        <dbReference type="ARBA" id="ARBA00023002"/>
    </source>
</evidence>
<accession>A0A2P2N9N3</accession>
<dbReference type="AlphaFoldDB" id="A0A2P2N9N3"/>
<dbReference type="GO" id="GO:0016616">
    <property type="term" value="F:oxidoreductase activity, acting on the CH-OH group of donors, NAD or NADP as acceptor"/>
    <property type="evidence" value="ECO:0007669"/>
    <property type="project" value="TreeGrafter"/>
</dbReference>
<sequence>MEKGNIRVCVTGGSGYIGSSLVKKLLLQGYKVHATLRNLEDKSKVGLLKSLPNADSNLVLFKAEIYDPDEYEAAIKECEFVFHVATPMVHDHTSNKVSNPSLHWL</sequence>
<dbReference type="InterPro" id="IPR050425">
    <property type="entry name" value="NAD(P)_dehydrat-like"/>
</dbReference>
<name>A0A2P2N9N3_RHIMU</name>
<dbReference type="InterPro" id="IPR008030">
    <property type="entry name" value="NmrA-like"/>
</dbReference>
<reference evidence="4" key="1">
    <citation type="submission" date="2018-02" db="EMBL/GenBank/DDBJ databases">
        <title>Rhizophora mucronata_Transcriptome.</title>
        <authorList>
            <person name="Meera S.P."/>
            <person name="Sreeshan A."/>
            <person name="Augustine A."/>
        </authorList>
    </citation>
    <scope>NUCLEOTIDE SEQUENCE</scope>
    <source>
        <tissue evidence="4">Leaf</tissue>
    </source>
</reference>
<dbReference type="InterPro" id="IPR036291">
    <property type="entry name" value="NAD(P)-bd_dom_sf"/>
</dbReference>
<dbReference type="EMBL" id="GGEC01058626">
    <property type="protein sequence ID" value="MBX39110.1"/>
    <property type="molecule type" value="Transcribed_RNA"/>
</dbReference>
<dbReference type="GO" id="GO:0009807">
    <property type="term" value="P:lignan biosynthetic process"/>
    <property type="evidence" value="ECO:0007669"/>
    <property type="project" value="UniProtKB-ARBA"/>
</dbReference>
<dbReference type="Gene3D" id="3.40.50.720">
    <property type="entry name" value="NAD(P)-binding Rossmann-like Domain"/>
    <property type="match status" value="1"/>
</dbReference>
<organism evidence="4">
    <name type="scientific">Rhizophora mucronata</name>
    <name type="common">Asiatic mangrove</name>
    <dbReference type="NCBI Taxonomy" id="61149"/>
    <lineage>
        <taxon>Eukaryota</taxon>
        <taxon>Viridiplantae</taxon>
        <taxon>Streptophyta</taxon>
        <taxon>Embryophyta</taxon>
        <taxon>Tracheophyta</taxon>
        <taxon>Spermatophyta</taxon>
        <taxon>Magnoliopsida</taxon>
        <taxon>eudicotyledons</taxon>
        <taxon>Gunneridae</taxon>
        <taxon>Pentapetalae</taxon>
        <taxon>rosids</taxon>
        <taxon>fabids</taxon>
        <taxon>Malpighiales</taxon>
        <taxon>Rhizophoraceae</taxon>
        <taxon>Rhizophora</taxon>
    </lineage>
</organism>
<protein>
    <recommendedName>
        <fullName evidence="3">NmrA-like domain-containing protein</fullName>
    </recommendedName>
</protein>
<dbReference type="PANTHER" id="PTHR10366:SF696">
    <property type="entry name" value="OS07G0601900 PROTEIN"/>
    <property type="match status" value="1"/>
</dbReference>
<evidence type="ECO:0000259" key="3">
    <source>
        <dbReference type="Pfam" id="PF05368"/>
    </source>
</evidence>
<evidence type="ECO:0000256" key="1">
    <source>
        <dbReference type="ARBA" id="ARBA00022857"/>
    </source>
</evidence>
<keyword evidence="2" id="KW-0560">Oxidoreductase</keyword>
<dbReference type="Pfam" id="PF05368">
    <property type="entry name" value="NmrA"/>
    <property type="match status" value="1"/>
</dbReference>
<feature type="domain" description="NmrA-like" evidence="3">
    <location>
        <begin position="7"/>
        <end position="92"/>
    </location>
</feature>
<proteinExistence type="predicted"/>
<evidence type="ECO:0000313" key="4">
    <source>
        <dbReference type="EMBL" id="MBX39110.1"/>
    </source>
</evidence>
<dbReference type="SUPFAM" id="SSF51735">
    <property type="entry name" value="NAD(P)-binding Rossmann-fold domains"/>
    <property type="match status" value="1"/>
</dbReference>
<dbReference type="PANTHER" id="PTHR10366">
    <property type="entry name" value="NAD DEPENDENT EPIMERASE/DEHYDRATASE"/>
    <property type="match status" value="1"/>
</dbReference>
<keyword evidence="1" id="KW-0521">NADP</keyword>